<accession>A0A6A3CRW7</accession>
<proteinExistence type="predicted"/>
<name>A0A6A3CRW7_HIBSY</name>
<dbReference type="PANTHER" id="PTHR47723">
    <property type="entry name" value="OS05G0353850 PROTEIN"/>
    <property type="match status" value="1"/>
</dbReference>
<organism evidence="2 3">
    <name type="scientific">Hibiscus syriacus</name>
    <name type="common">Rose of Sharon</name>
    <dbReference type="NCBI Taxonomy" id="106335"/>
    <lineage>
        <taxon>Eukaryota</taxon>
        <taxon>Viridiplantae</taxon>
        <taxon>Streptophyta</taxon>
        <taxon>Embryophyta</taxon>
        <taxon>Tracheophyta</taxon>
        <taxon>Spermatophyta</taxon>
        <taxon>Magnoliopsida</taxon>
        <taxon>eudicotyledons</taxon>
        <taxon>Gunneridae</taxon>
        <taxon>Pentapetalae</taxon>
        <taxon>rosids</taxon>
        <taxon>malvids</taxon>
        <taxon>Malvales</taxon>
        <taxon>Malvaceae</taxon>
        <taxon>Malvoideae</taxon>
        <taxon>Hibiscus</taxon>
    </lineage>
</organism>
<dbReference type="Proteomes" id="UP000436088">
    <property type="component" value="Unassembled WGS sequence"/>
</dbReference>
<dbReference type="CDD" id="cd06222">
    <property type="entry name" value="RNase_H_like"/>
    <property type="match status" value="1"/>
</dbReference>
<dbReference type="InterPro" id="IPR036397">
    <property type="entry name" value="RNaseH_sf"/>
</dbReference>
<dbReference type="GO" id="GO:0003676">
    <property type="term" value="F:nucleic acid binding"/>
    <property type="evidence" value="ECO:0007669"/>
    <property type="project" value="InterPro"/>
</dbReference>
<feature type="domain" description="RNase H type-1" evidence="1">
    <location>
        <begin position="30"/>
        <end position="103"/>
    </location>
</feature>
<dbReference type="Gene3D" id="3.30.420.10">
    <property type="entry name" value="Ribonuclease H-like superfamily/Ribonuclease H"/>
    <property type="match status" value="1"/>
</dbReference>
<sequence length="131" mass="14382">MTNLLISEVFGSGNGGMFIGICSVVDAERGAYIGLLLAWEAGCGNIVLEVDCLEVLRFLRNDYNGLHPLSKHLSDLRNRNWIVKVQHVRHDENKMADALAKSASFNLLDVIILASAPAWVEPLLLADSVNH</sequence>
<dbReference type="PANTHER" id="PTHR47723:SF13">
    <property type="entry name" value="PUTATIVE-RELATED"/>
    <property type="match status" value="1"/>
</dbReference>
<protein>
    <recommendedName>
        <fullName evidence="1">RNase H type-1 domain-containing protein</fullName>
    </recommendedName>
</protein>
<gene>
    <name evidence="2" type="ORF">F3Y22_tig00003041pilonHSYRG00407</name>
</gene>
<dbReference type="EMBL" id="VEPZ02000209">
    <property type="protein sequence ID" value="KAE8729981.1"/>
    <property type="molecule type" value="Genomic_DNA"/>
</dbReference>
<evidence type="ECO:0000259" key="1">
    <source>
        <dbReference type="Pfam" id="PF13456"/>
    </source>
</evidence>
<reference evidence="2" key="1">
    <citation type="submission" date="2019-09" db="EMBL/GenBank/DDBJ databases">
        <title>Draft genome information of white flower Hibiscus syriacus.</title>
        <authorList>
            <person name="Kim Y.-M."/>
        </authorList>
    </citation>
    <scope>NUCLEOTIDE SEQUENCE [LARGE SCALE GENOMIC DNA]</scope>
    <source>
        <strain evidence="2">YM2019G1</strain>
    </source>
</reference>
<dbReference type="AlphaFoldDB" id="A0A6A3CRW7"/>
<keyword evidence="3" id="KW-1185">Reference proteome</keyword>
<dbReference type="InterPro" id="IPR053151">
    <property type="entry name" value="RNase_H-like"/>
</dbReference>
<dbReference type="Pfam" id="PF13456">
    <property type="entry name" value="RVT_3"/>
    <property type="match status" value="1"/>
</dbReference>
<comment type="caution">
    <text evidence="2">The sequence shown here is derived from an EMBL/GenBank/DDBJ whole genome shotgun (WGS) entry which is preliminary data.</text>
</comment>
<dbReference type="InterPro" id="IPR044730">
    <property type="entry name" value="RNase_H-like_dom_plant"/>
</dbReference>
<dbReference type="GO" id="GO:0004523">
    <property type="term" value="F:RNA-DNA hybrid ribonuclease activity"/>
    <property type="evidence" value="ECO:0007669"/>
    <property type="project" value="InterPro"/>
</dbReference>
<evidence type="ECO:0000313" key="2">
    <source>
        <dbReference type="EMBL" id="KAE8729981.1"/>
    </source>
</evidence>
<dbReference type="InterPro" id="IPR012337">
    <property type="entry name" value="RNaseH-like_sf"/>
</dbReference>
<dbReference type="SUPFAM" id="SSF53098">
    <property type="entry name" value="Ribonuclease H-like"/>
    <property type="match status" value="1"/>
</dbReference>
<evidence type="ECO:0000313" key="3">
    <source>
        <dbReference type="Proteomes" id="UP000436088"/>
    </source>
</evidence>
<dbReference type="InterPro" id="IPR002156">
    <property type="entry name" value="RNaseH_domain"/>
</dbReference>